<dbReference type="EMBL" id="JBBUTI010000003">
    <property type="protein sequence ID" value="MEK8045709.1"/>
    <property type="molecule type" value="Genomic_DNA"/>
</dbReference>
<comment type="cofactor">
    <cofactor evidence="1">
        <name>FAD</name>
        <dbReference type="ChEBI" id="CHEBI:57692"/>
    </cofactor>
</comment>
<dbReference type="PANTHER" id="PTHR11455:SF18">
    <property type="entry name" value="SI:CH1073-390K14.1"/>
    <property type="match status" value="1"/>
</dbReference>
<evidence type="ECO:0000256" key="3">
    <source>
        <dbReference type="ARBA" id="ARBA00022827"/>
    </source>
</evidence>
<organism evidence="6 7">
    <name type="scientific">Ideonella margarita</name>
    <dbReference type="NCBI Taxonomy" id="2984191"/>
    <lineage>
        <taxon>Bacteria</taxon>
        <taxon>Pseudomonadati</taxon>
        <taxon>Pseudomonadota</taxon>
        <taxon>Betaproteobacteria</taxon>
        <taxon>Burkholderiales</taxon>
        <taxon>Sphaerotilaceae</taxon>
        <taxon>Ideonella</taxon>
    </lineage>
</organism>
<dbReference type="InterPro" id="IPR005101">
    <property type="entry name" value="Cryptochr/Photolyase_FAD-bd"/>
</dbReference>
<evidence type="ECO:0000256" key="2">
    <source>
        <dbReference type="ARBA" id="ARBA00022630"/>
    </source>
</evidence>
<proteinExistence type="inferred from homology"/>
<dbReference type="InterPro" id="IPR002081">
    <property type="entry name" value="Cryptochrome/DNA_photolyase_1"/>
</dbReference>
<comment type="caution">
    <text evidence="6">The sequence shown here is derived from an EMBL/GenBank/DDBJ whole genome shotgun (WGS) entry which is preliminary data.</text>
</comment>
<protein>
    <submittedName>
        <fullName evidence="6">FAD-binding domain-containing protein</fullName>
    </submittedName>
</protein>
<dbReference type="Proteomes" id="UP001379945">
    <property type="component" value="Unassembled WGS sequence"/>
</dbReference>
<feature type="domain" description="Cryptochrome/DNA photolyase FAD-binding" evidence="5">
    <location>
        <begin position="84"/>
        <end position="213"/>
    </location>
</feature>
<evidence type="ECO:0000313" key="6">
    <source>
        <dbReference type="EMBL" id="MEK8045709.1"/>
    </source>
</evidence>
<dbReference type="Gene3D" id="1.10.579.10">
    <property type="entry name" value="DNA Cyclobutane Dipyrimidine Photolyase, subunit A, domain 3"/>
    <property type="match status" value="1"/>
</dbReference>
<dbReference type="PRINTS" id="PR00147">
    <property type="entry name" value="DNAPHOTLYASE"/>
</dbReference>
<dbReference type="InterPro" id="IPR036134">
    <property type="entry name" value="Crypto/Photolyase_FAD-like_sf"/>
</dbReference>
<keyword evidence="3 4" id="KW-0274">FAD</keyword>
<keyword evidence="2 4" id="KW-0285">Flavoprotein</keyword>
<dbReference type="Gene3D" id="1.25.40.80">
    <property type="match status" value="1"/>
</dbReference>
<evidence type="ECO:0000256" key="1">
    <source>
        <dbReference type="ARBA" id="ARBA00001974"/>
    </source>
</evidence>
<evidence type="ECO:0000259" key="5">
    <source>
        <dbReference type="Pfam" id="PF03441"/>
    </source>
</evidence>
<name>A0ABU9C4X6_9BURK</name>
<keyword evidence="4" id="KW-0157">Chromophore</keyword>
<dbReference type="Pfam" id="PF03441">
    <property type="entry name" value="FAD_binding_7"/>
    <property type="match status" value="1"/>
</dbReference>
<dbReference type="SUPFAM" id="SSF48173">
    <property type="entry name" value="Cryptochrome/photolyase FAD-binding domain"/>
    <property type="match status" value="1"/>
</dbReference>
<evidence type="ECO:0000256" key="4">
    <source>
        <dbReference type="RuleBase" id="RU004182"/>
    </source>
</evidence>
<keyword evidence="7" id="KW-1185">Reference proteome</keyword>
<sequence length="420" mass="45743">MTPIQRWTPVEGQPQQVADPAAARAALRQLRPADYAHSRNHLGGAVTGLSPWLTHGVIDPPDVAAAAEAALGSPLPPGHALTLQLAWREYFLHVAEHRGAGLLQSLHEGPLPDALYASTVPDDVRAGRTGVPVIDQAVHQLHACGWLHNHARLWLASYLVHMRRVHWRAGADWLHALLLDGDLPSNHLSWQWVAGTGSHKPYVFNADNVARFAPRAWHSPGTVIDTSYEQLDAIARGQVALPQPYRAAQQAAVGSDAPVVSSAPPTELAALLQPPAAGAPEWAGQPVWLVHPWALGDVPDDLPPNTVVLAVLCEEFHRAWPWSAQRWQFVLPRMAALARSRGADAGVISGTSNTLLGLLKHAGPVMARQTWQPHYRELLEAGRVTTRPVPARCTSPDTVCASFSKFWSRQPGAERFSHRR</sequence>
<evidence type="ECO:0000313" key="7">
    <source>
        <dbReference type="Proteomes" id="UP001379945"/>
    </source>
</evidence>
<comment type="similarity">
    <text evidence="4">Belongs to the DNA photolyase family.</text>
</comment>
<dbReference type="RefSeq" id="WP_341397993.1">
    <property type="nucleotide sequence ID" value="NZ_JBBUTI010000003.1"/>
</dbReference>
<dbReference type="PANTHER" id="PTHR11455">
    <property type="entry name" value="CRYPTOCHROME"/>
    <property type="match status" value="1"/>
</dbReference>
<accession>A0ABU9C4X6</accession>
<reference evidence="6 7" key="1">
    <citation type="submission" date="2024-04" db="EMBL/GenBank/DDBJ databases">
        <title>Novel species of the genus Ideonella isolated from streams.</title>
        <authorList>
            <person name="Lu H."/>
        </authorList>
    </citation>
    <scope>NUCLEOTIDE SEQUENCE [LARGE SCALE GENOMIC DNA]</scope>
    <source>
        <strain evidence="6 7">LYT19W</strain>
    </source>
</reference>
<gene>
    <name evidence="6" type="ORF">AACH00_05040</name>
</gene>